<sequence length="49" mass="5009">MNQATTILTCSGLKGAALARTPLDRGGVQLTLRKVVAGCGLKKTLPLTA</sequence>
<reference evidence="2" key="1">
    <citation type="journal article" date="2022" name="ISME J.">
        <title>Genetic and phylogenetic analysis of dissimilatory iodate-reducing bacteria identifies potential niches across the world's oceans.</title>
        <authorList>
            <person name="Reyes-Umana V."/>
            <person name="Henning Z."/>
            <person name="Lee K."/>
            <person name="Barnum T.P."/>
            <person name="Coates J.D."/>
        </authorList>
    </citation>
    <scope>NUCLEOTIDE SEQUENCE [LARGE SCALE GENOMIC DNA]</scope>
    <source>
        <strain evidence="2">IR12</strain>
    </source>
</reference>
<name>A0A944DG45_DENI1</name>
<protein>
    <submittedName>
        <fullName evidence="1">Uncharacterized protein</fullName>
    </submittedName>
</protein>
<dbReference type="EMBL" id="JAEKFT010000179">
    <property type="protein sequence ID" value="MBT0964336.1"/>
    <property type="molecule type" value="Genomic_DNA"/>
</dbReference>
<keyword evidence="2" id="KW-1185">Reference proteome</keyword>
<accession>A0A944DG45</accession>
<dbReference type="Proteomes" id="UP000694660">
    <property type="component" value="Unassembled WGS sequence"/>
</dbReference>
<dbReference type="RefSeq" id="WP_214364224.1">
    <property type="nucleotide sequence ID" value="NZ_JAEKFT010000179.1"/>
</dbReference>
<evidence type="ECO:0000313" key="1">
    <source>
        <dbReference type="EMBL" id="MBT0964336.1"/>
    </source>
</evidence>
<comment type="caution">
    <text evidence="1">The sequence shown here is derived from an EMBL/GenBank/DDBJ whole genome shotgun (WGS) entry which is preliminary data.</text>
</comment>
<evidence type="ECO:0000313" key="2">
    <source>
        <dbReference type="Proteomes" id="UP000694660"/>
    </source>
</evidence>
<dbReference type="AlphaFoldDB" id="A0A944DG45"/>
<organism evidence="1 2">
    <name type="scientific">Denitromonas iodatirespirans</name>
    <dbReference type="NCBI Taxonomy" id="2795389"/>
    <lineage>
        <taxon>Bacteria</taxon>
        <taxon>Pseudomonadati</taxon>
        <taxon>Pseudomonadota</taxon>
        <taxon>Betaproteobacteria</taxon>
        <taxon>Rhodocyclales</taxon>
        <taxon>Zoogloeaceae</taxon>
        <taxon>Denitromonas</taxon>
    </lineage>
</organism>
<gene>
    <name evidence="1" type="ORF">I8J34_24450</name>
</gene>
<proteinExistence type="predicted"/>